<keyword evidence="1" id="KW-0472">Membrane</keyword>
<dbReference type="InterPro" id="IPR007896">
    <property type="entry name" value="BTP_bacteria"/>
</dbReference>
<proteinExistence type="predicted"/>
<dbReference type="InterPro" id="IPR058208">
    <property type="entry name" value="PACE"/>
</dbReference>
<sequence length="150" mass="16869">MRTTSDRIRHALSFEIIGLLLVTPLGAVVFAKPLHDIGIISLVGASVATLWNYAFNLMFDHAMVRIRGRVHKTPMIRLVHVALFELGLLAILLPFIAWYLGISLLDALVMDASFALFYMVYAYCFNWAYDLLFPIPEPESQVAKNRVTSA</sequence>
<gene>
    <name evidence="3" type="ORF">PSQ19_10095</name>
</gene>
<feature type="transmembrane region" description="Helical" evidence="1">
    <location>
        <begin position="107"/>
        <end position="129"/>
    </location>
</feature>
<accession>A0ABY7YJ42</accession>
<keyword evidence="1" id="KW-1133">Transmembrane helix</keyword>
<keyword evidence="4" id="KW-1185">Reference proteome</keyword>
<reference evidence="3 4" key="1">
    <citation type="submission" date="2023-02" db="EMBL/GenBank/DDBJ databases">
        <title>Devosia algicola sp. nov., isolated from the phycosphere of marine algae.</title>
        <authorList>
            <person name="Kim J.M."/>
            <person name="Lee J.K."/>
            <person name="Choi B.J."/>
            <person name="Bayburt H."/>
            <person name="Jeon C.O."/>
        </authorList>
    </citation>
    <scope>NUCLEOTIDE SEQUENCE [LARGE SCALE GENOMIC DNA]</scope>
    <source>
        <strain evidence="3 4">G20-9</strain>
    </source>
</reference>
<organism evidence="3 4">
    <name type="scientific">Devosia algicola</name>
    <dbReference type="NCBI Taxonomy" id="3026418"/>
    <lineage>
        <taxon>Bacteria</taxon>
        <taxon>Pseudomonadati</taxon>
        <taxon>Pseudomonadota</taxon>
        <taxon>Alphaproteobacteria</taxon>
        <taxon>Hyphomicrobiales</taxon>
        <taxon>Devosiaceae</taxon>
        <taxon>Devosia</taxon>
    </lineage>
</organism>
<feature type="transmembrane region" description="Helical" evidence="1">
    <location>
        <begin position="37"/>
        <end position="57"/>
    </location>
</feature>
<feature type="transmembrane region" description="Helical" evidence="1">
    <location>
        <begin position="78"/>
        <end position="101"/>
    </location>
</feature>
<evidence type="ECO:0000259" key="2">
    <source>
        <dbReference type="Pfam" id="PF05232"/>
    </source>
</evidence>
<name>A0ABY7YJ42_9HYPH</name>
<dbReference type="NCBIfam" id="NF033664">
    <property type="entry name" value="PACE_transport"/>
    <property type="match status" value="1"/>
</dbReference>
<protein>
    <submittedName>
        <fullName evidence="3">PACE efflux transporter</fullName>
    </submittedName>
</protein>
<evidence type="ECO:0000313" key="4">
    <source>
        <dbReference type="Proteomes" id="UP001220530"/>
    </source>
</evidence>
<feature type="domain" description="Chlorhexidine efflux transporter" evidence="2">
    <location>
        <begin position="2"/>
        <end position="64"/>
    </location>
</feature>
<dbReference type="EMBL" id="CP118246">
    <property type="protein sequence ID" value="WDR01219.1"/>
    <property type="molecule type" value="Genomic_DNA"/>
</dbReference>
<evidence type="ECO:0000313" key="3">
    <source>
        <dbReference type="EMBL" id="WDR01219.1"/>
    </source>
</evidence>
<dbReference type="Proteomes" id="UP001220530">
    <property type="component" value="Chromosome"/>
</dbReference>
<keyword evidence="1" id="KW-0812">Transmembrane</keyword>
<dbReference type="Pfam" id="PF05232">
    <property type="entry name" value="BTP"/>
    <property type="match status" value="2"/>
</dbReference>
<feature type="transmembrane region" description="Helical" evidence="1">
    <location>
        <begin position="12"/>
        <end position="31"/>
    </location>
</feature>
<feature type="domain" description="Chlorhexidine efflux transporter" evidence="2">
    <location>
        <begin position="72"/>
        <end position="134"/>
    </location>
</feature>
<dbReference type="RefSeq" id="WP_282217630.1">
    <property type="nucleotide sequence ID" value="NZ_CP118246.1"/>
</dbReference>
<evidence type="ECO:0000256" key="1">
    <source>
        <dbReference type="SAM" id="Phobius"/>
    </source>
</evidence>